<accession>A0ABN3EDV7</accession>
<gene>
    <name evidence="3" type="ORF">GCM10010430_42960</name>
</gene>
<name>A0ABN3EDV7_9ACTN</name>
<comment type="caution">
    <text evidence="3">The sequence shown here is derived from an EMBL/GenBank/DDBJ whole genome shotgun (WGS) entry which is preliminary data.</text>
</comment>
<sequence>MKQATLKIAGTAALGVALAAAAAGSASAAGSGGFGSPANVLDKSGVLTGAATSATGKLPTAPVTNAVGDLNHGVGSSLAPAPAAQDPAADGTADAPAEDASAGAKKATRGLPGADALSKVPGAGVLTGALGNAQLPGLAG</sequence>
<evidence type="ECO:0000256" key="2">
    <source>
        <dbReference type="SAM" id="SignalP"/>
    </source>
</evidence>
<dbReference type="RefSeq" id="WP_344638078.1">
    <property type="nucleotide sequence ID" value="NZ_BAAATR010000019.1"/>
</dbReference>
<feature type="region of interest" description="Disordered" evidence="1">
    <location>
        <begin position="69"/>
        <end position="118"/>
    </location>
</feature>
<feature type="chain" id="PRO_5046804715" description="ATP-binding protein" evidence="2">
    <location>
        <begin position="29"/>
        <end position="140"/>
    </location>
</feature>
<evidence type="ECO:0000256" key="1">
    <source>
        <dbReference type="SAM" id="MobiDB-lite"/>
    </source>
</evidence>
<feature type="compositionally biased region" description="Low complexity" evidence="1">
    <location>
        <begin position="79"/>
        <end position="105"/>
    </location>
</feature>
<protein>
    <recommendedName>
        <fullName evidence="5">ATP-binding protein</fullName>
    </recommendedName>
</protein>
<feature type="signal peptide" evidence="2">
    <location>
        <begin position="1"/>
        <end position="28"/>
    </location>
</feature>
<proteinExistence type="predicted"/>
<evidence type="ECO:0000313" key="3">
    <source>
        <dbReference type="EMBL" id="GAA2254595.1"/>
    </source>
</evidence>
<organism evidence="3 4">
    <name type="scientific">Kitasatospora cystarginea</name>
    <dbReference type="NCBI Taxonomy" id="58350"/>
    <lineage>
        <taxon>Bacteria</taxon>
        <taxon>Bacillati</taxon>
        <taxon>Actinomycetota</taxon>
        <taxon>Actinomycetes</taxon>
        <taxon>Kitasatosporales</taxon>
        <taxon>Streptomycetaceae</taxon>
        <taxon>Kitasatospora</taxon>
    </lineage>
</organism>
<dbReference type="Proteomes" id="UP001500305">
    <property type="component" value="Unassembled WGS sequence"/>
</dbReference>
<dbReference type="EMBL" id="BAAATR010000019">
    <property type="protein sequence ID" value="GAA2254595.1"/>
    <property type="molecule type" value="Genomic_DNA"/>
</dbReference>
<keyword evidence="4" id="KW-1185">Reference proteome</keyword>
<evidence type="ECO:0008006" key="5">
    <source>
        <dbReference type="Google" id="ProtNLM"/>
    </source>
</evidence>
<reference evidence="3 4" key="1">
    <citation type="journal article" date="2019" name="Int. J. Syst. Evol. Microbiol.">
        <title>The Global Catalogue of Microorganisms (GCM) 10K type strain sequencing project: providing services to taxonomists for standard genome sequencing and annotation.</title>
        <authorList>
            <consortium name="The Broad Institute Genomics Platform"/>
            <consortium name="The Broad Institute Genome Sequencing Center for Infectious Disease"/>
            <person name="Wu L."/>
            <person name="Ma J."/>
        </authorList>
    </citation>
    <scope>NUCLEOTIDE SEQUENCE [LARGE SCALE GENOMIC DNA]</scope>
    <source>
        <strain evidence="3 4">JCM 7356</strain>
    </source>
</reference>
<keyword evidence="2" id="KW-0732">Signal</keyword>
<evidence type="ECO:0000313" key="4">
    <source>
        <dbReference type="Proteomes" id="UP001500305"/>
    </source>
</evidence>